<dbReference type="AlphaFoldDB" id="A0A382G4Z6"/>
<keyword evidence="1" id="KW-0472">Membrane</keyword>
<dbReference type="PANTHER" id="PTHR22911:SF103">
    <property type="entry name" value="BLR2811 PROTEIN"/>
    <property type="match status" value="1"/>
</dbReference>
<feature type="transmembrane region" description="Helical" evidence="1">
    <location>
        <begin position="157"/>
        <end position="174"/>
    </location>
</feature>
<dbReference type="InterPro" id="IPR037185">
    <property type="entry name" value="EmrE-like"/>
</dbReference>
<evidence type="ECO:0000313" key="3">
    <source>
        <dbReference type="EMBL" id="SVB69694.1"/>
    </source>
</evidence>
<dbReference type="Pfam" id="PF00892">
    <property type="entry name" value="EamA"/>
    <property type="match status" value="2"/>
</dbReference>
<feature type="transmembrane region" description="Helical" evidence="1">
    <location>
        <begin position="49"/>
        <end position="71"/>
    </location>
</feature>
<feature type="transmembrane region" description="Helical" evidence="1">
    <location>
        <begin position="240"/>
        <end position="258"/>
    </location>
</feature>
<dbReference type="Gene3D" id="1.10.3730.20">
    <property type="match status" value="1"/>
</dbReference>
<dbReference type="PANTHER" id="PTHR22911">
    <property type="entry name" value="ACYL-MALONYL CONDENSING ENZYME-RELATED"/>
    <property type="match status" value="1"/>
</dbReference>
<evidence type="ECO:0000259" key="2">
    <source>
        <dbReference type="Pfam" id="PF00892"/>
    </source>
</evidence>
<reference evidence="3" key="1">
    <citation type="submission" date="2018-05" db="EMBL/GenBank/DDBJ databases">
        <authorList>
            <person name="Lanie J.A."/>
            <person name="Ng W.-L."/>
            <person name="Kazmierczak K.M."/>
            <person name="Andrzejewski T.M."/>
            <person name="Davidsen T.M."/>
            <person name="Wayne K.J."/>
            <person name="Tettelin H."/>
            <person name="Glass J.I."/>
            <person name="Rusch D."/>
            <person name="Podicherti R."/>
            <person name="Tsui H.-C.T."/>
            <person name="Winkler M.E."/>
        </authorList>
    </citation>
    <scope>NUCLEOTIDE SEQUENCE</scope>
</reference>
<keyword evidence="1" id="KW-0812">Transmembrane</keyword>
<dbReference type="EMBL" id="UINC01053321">
    <property type="protein sequence ID" value="SVB69694.1"/>
    <property type="molecule type" value="Genomic_DNA"/>
</dbReference>
<dbReference type="InterPro" id="IPR000620">
    <property type="entry name" value="EamA_dom"/>
</dbReference>
<feature type="transmembrane region" description="Helical" evidence="1">
    <location>
        <begin position="104"/>
        <end position="121"/>
    </location>
</feature>
<name>A0A382G4Z6_9ZZZZ</name>
<protein>
    <recommendedName>
        <fullName evidence="2">EamA domain-containing protein</fullName>
    </recommendedName>
</protein>
<feature type="transmembrane region" description="Helical" evidence="1">
    <location>
        <begin position="217"/>
        <end position="234"/>
    </location>
</feature>
<feature type="transmembrane region" description="Helical" evidence="1">
    <location>
        <begin position="77"/>
        <end position="95"/>
    </location>
</feature>
<sequence length="268" mass="29767">MDGLAKHLSSDLPVLQIVWARYFFTVVIALSFVIIFFRKQLVWTSKPKLQFSRGLILLCANILFFYSISVISLAKALTLAFIAPLIVTALSPIFLGERVGFRRWSAVAIGFIGSLVVIRPGLIEFNIATLAALLTGFFYGTYIIVTRKLHTADTPLLTLLITGVVGAVILSIYMPFSWVTPTLNQWVFLAAIGLCASLGHFFLILSLKYADASKLAPFSYFEIVTNVLIGYYFFGDFPDTWTFLGLFIIISSGLYISLREGSKQTTTI</sequence>
<evidence type="ECO:0000256" key="1">
    <source>
        <dbReference type="SAM" id="Phobius"/>
    </source>
</evidence>
<feature type="transmembrane region" description="Helical" evidence="1">
    <location>
        <begin position="127"/>
        <end position="145"/>
    </location>
</feature>
<keyword evidence="1" id="KW-1133">Transmembrane helix</keyword>
<feature type="transmembrane region" description="Helical" evidence="1">
    <location>
        <begin position="186"/>
        <end position="205"/>
    </location>
</feature>
<feature type="domain" description="EamA" evidence="2">
    <location>
        <begin position="128"/>
        <end position="256"/>
    </location>
</feature>
<proteinExistence type="predicted"/>
<gene>
    <name evidence="3" type="ORF">METZ01_LOCUS222548</name>
</gene>
<dbReference type="GO" id="GO:0016020">
    <property type="term" value="C:membrane"/>
    <property type="evidence" value="ECO:0007669"/>
    <property type="project" value="InterPro"/>
</dbReference>
<dbReference type="SUPFAM" id="SSF103481">
    <property type="entry name" value="Multidrug resistance efflux transporter EmrE"/>
    <property type="match status" value="2"/>
</dbReference>
<feature type="domain" description="EamA" evidence="2">
    <location>
        <begin position="4"/>
        <end position="118"/>
    </location>
</feature>
<feature type="transmembrane region" description="Helical" evidence="1">
    <location>
        <begin position="20"/>
        <end position="37"/>
    </location>
</feature>
<accession>A0A382G4Z6</accession>
<organism evidence="3">
    <name type="scientific">marine metagenome</name>
    <dbReference type="NCBI Taxonomy" id="408172"/>
    <lineage>
        <taxon>unclassified sequences</taxon>
        <taxon>metagenomes</taxon>
        <taxon>ecological metagenomes</taxon>
    </lineage>
</organism>